<keyword evidence="3" id="KW-1185">Reference proteome</keyword>
<protein>
    <submittedName>
        <fullName evidence="2">Uncharacterized protein</fullName>
    </submittedName>
</protein>
<proteinExistence type="predicted"/>
<evidence type="ECO:0000313" key="2">
    <source>
        <dbReference type="EMBL" id="GAA2092900.1"/>
    </source>
</evidence>
<feature type="region of interest" description="Disordered" evidence="1">
    <location>
        <begin position="50"/>
        <end position="87"/>
    </location>
</feature>
<evidence type="ECO:0000256" key="1">
    <source>
        <dbReference type="SAM" id="MobiDB-lite"/>
    </source>
</evidence>
<organism evidence="2 3">
    <name type="scientific">Brevibacterium salitolerans</name>
    <dbReference type="NCBI Taxonomy" id="1403566"/>
    <lineage>
        <taxon>Bacteria</taxon>
        <taxon>Bacillati</taxon>
        <taxon>Actinomycetota</taxon>
        <taxon>Actinomycetes</taxon>
        <taxon>Micrococcales</taxon>
        <taxon>Brevibacteriaceae</taxon>
        <taxon>Brevibacterium</taxon>
    </lineage>
</organism>
<name>A0ABP5I4F1_9MICO</name>
<feature type="compositionally biased region" description="Basic and acidic residues" evidence="1">
    <location>
        <begin position="50"/>
        <end position="74"/>
    </location>
</feature>
<evidence type="ECO:0000313" key="3">
    <source>
        <dbReference type="Proteomes" id="UP001500984"/>
    </source>
</evidence>
<reference evidence="3" key="1">
    <citation type="journal article" date="2019" name="Int. J. Syst. Evol. Microbiol.">
        <title>The Global Catalogue of Microorganisms (GCM) 10K type strain sequencing project: providing services to taxonomists for standard genome sequencing and annotation.</title>
        <authorList>
            <consortium name="The Broad Institute Genomics Platform"/>
            <consortium name="The Broad Institute Genome Sequencing Center for Infectious Disease"/>
            <person name="Wu L."/>
            <person name="Ma J."/>
        </authorList>
    </citation>
    <scope>NUCLEOTIDE SEQUENCE [LARGE SCALE GENOMIC DNA]</scope>
    <source>
        <strain evidence="3">JCM 15900</strain>
    </source>
</reference>
<comment type="caution">
    <text evidence="2">The sequence shown here is derived from an EMBL/GenBank/DDBJ whole genome shotgun (WGS) entry which is preliminary data.</text>
</comment>
<feature type="region of interest" description="Disordered" evidence="1">
    <location>
        <begin position="99"/>
        <end position="119"/>
    </location>
</feature>
<sequence length="119" mass="12690">MSACHHGVDGLGRGGEGVLGDQLRGIVGHAEIAAREHLAGSQIVRGHEHTVARGAGDERPCRCGRGEAEEDRSGPARRQTRQRAAEELWDAAESMHTRTVAPLHVEHQRAPDPVDAGAL</sequence>
<dbReference type="Proteomes" id="UP001500984">
    <property type="component" value="Unassembled WGS sequence"/>
</dbReference>
<dbReference type="EMBL" id="BAAAPZ010000003">
    <property type="protein sequence ID" value="GAA2092900.1"/>
    <property type="molecule type" value="Genomic_DNA"/>
</dbReference>
<accession>A0ABP5I4F1</accession>
<gene>
    <name evidence="2" type="ORF">GCM10009823_10950</name>
</gene>